<dbReference type="SMART" id="SM00382">
    <property type="entry name" value="AAA"/>
    <property type="match status" value="2"/>
</dbReference>
<sequence>MVVSSKAAVAAYVSAFLRALDPASPAGRRLTGWLRYNSSLLGLDFEAAIRPAKRAGRRPRAPSADRPLSGRAWAKLGKTLDAIATREASAPDPIAENFAAFVDAIGLSVEQAAVLRLVFEAARDSTFDRLCDALVECRVADNYGLIALGLGTDSGAVVRAANSANLAGLMKIYGGAGERFSAYIPYRVINALLPPNHGLAAIERSLIGAPMPAELTLADFDHIGSECDFLLRLLRNALDRRRPGINVLLVGVPGTGKTELCKTLAAELRCALFAIGEADDSGAEPDRGERLDALKLAAPLAARRGNAILLFDEMQDLLADESPNGNAQKAGSKVYFNRMLEQNPVPVLWTSNSIRECDPAFLRRMTYILEMQAMPIAARASMLENGARQCGLRIDPGQAKQLARRYPVAPAILKGAVQAVAIAGGNAEEIDLVAGPMSRFVAGRRAVAPAKSVPFLPELANADIDLSMIERAATASAASELSLFFYGPPGTGKSAFARHLAETMALEPMLRRGSDLLSKWIGDTEKQLARAFAEARNDRRFLIIDEAEPFLWNRSAESRSWEVSMVDELLIQMESHTLPFACTTNLPEAVDSAALRRFSLKVKFDYLTPDQTAKAYAHFFTREAPPSLRHLTALTPSDFASVAKRCRLLNLPMDRDAPLLTMLEGEVAGKRLPTRKIGF</sequence>
<reference evidence="4" key="1">
    <citation type="submission" date="2023-08" db="EMBL/GenBank/DDBJ databases">
        <title>Rhodospirillaceae gen. nov., a novel taxon isolated from the Yangtze River Yuezi River estuary sludge.</title>
        <authorList>
            <person name="Ruan L."/>
        </authorList>
    </citation>
    <scope>NUCLEOTIDE SEQUENCE [LARGE SCALE GENOMIC DNA]</scope>
    <source>
        <strain evidence="4">R-7</strain>
    </source>
</reference>
<dbReference type="PANTHER" id="PTHR23074:SF17">
    <property type="entry name" value="FIDGETIN-LIKE PROTEIN 1"/>
    <property type="match status" value="1"/>
</dbReference>
<dbReference type="InterPro" id="IPR050304">
    <property type="entry name" value="MT-severing_AAA_ATPase"/>
</dbReference>
<dbReference type="Proteomes" id="UP001230156">
    <property type="component" value="Unassembled WGS sequence"/>
</dbReference>
<dbReference type="Pfam" id="PF00004">
    <property type="entry name" value="AAA"/>
    <property type="match status" value="2"/>
</dbReference>
<dbReference type="InterPro" id="IPR027417">
    <property type="entry name" value="P-loop_NTPase"/>
</dbReference>
<keyword evidence="4" id="KW-1185">Reference proteome</keyword>
<organism evidence="3 4">
    <name type="scientific">Dongia sedimenti</name>
    <dbReference type="NCBI Taxonomy" id="3064282"/>
    <lineage>
        <taxon>Bacteria</taxon>
        <taxon>Pseudomonadati</taxon>
        <taxon>Pseudomonadota</taxon>
        <taxon>Alphaproteobacteria</taxon>
        <taxon>Rhodospirillales</taxon>
        <taxon>Dongiaceae</taxon>
        <taxon>Dongia</taxon>
    </lineage>
</organism>
<feature type="domain" description="AAA+ ATPase" evidence="2">
    <location>
        <begin position="243"/>
        <end position="375"/>
    </location>
</feature>
<accession>A0ABU0YQQ0</accession>
<feature type="domain" description="AAA+ ATPase" evidence="2">
    <location>
        <begin position="479"/>
        <end position="610"/>
    </location>
</feature>
<dbReference type="Gene3D" id="3.40.50.300">
    <property type="entry name" value="P-loop containing nucleotide triphosphate hydrolases"/>
    <property type="match status" value="2"/>
</dbReference>
<dbReference type="CDD" id="cd19481">
    <property type="entry name" value="RecA-like_protease"/>
    <property type="match status" value="1"/>
</dbReference>
<dbReference type="InterPro" id="IPR003593">
    <property type="entry name" value="AAA+_ATPase"/>
</dbReference>
<evidence type="ECO:0000313" key="4">
    <source>
        <dbReference type="Proteomes" id="UP001230156"/>
    </source>
</evidence>
<evidence type="ECO:0000313" key="3">
    <source>
        <dbReference type="EMBL" id="MDQ7250052.1"/>
    </source>
</evidence>
<dbReference type="PANTHER" id="PTHR23074">
    <property type="entry name" value="AAA DOMAIN-CONTAINING"/>
    <property type="match status" value="1"/>
</dbReference>
<proteinExistence type="inferred from homology"/>
<comment type="caution">
    <text evidence="3">The sequence shown here is derived from an EMBL/GenBank/DDBJ whole genome shotgun (WGS) entry which is preliminary data.</text>
</comment>
<evidence type="ECO:0000259" key="2">
    <source>
        <dbReference type="SMART" id="SM00382"/>
    </source>
</evidence>
<evidence type="ECO:0000256" key="1">
    <source>
        <dbReference type="ARBA" id="ARBA00006914"/>
    </source>
</evidence>
<name>A0ABU0YQQ0_9PROT</name>
<gene>
    <name evidence="3" type="ORF">Q8A70_20345</name>
</gene>
<protein>
    <submittedName>
        <fullName evidence="3">AAA family ATPase</fullName>
    </submittedName>
</protein>
<dbReference type="EMBL" id="JAUYVI010000006">
    <property type="protein sequence ID" value="MDQ7250052.1"/>
    <property type="molecule type" value="Genomic_DNA"/>
</dbReference>
<dbReference type="InterPro" id="IPR003959">
    <property type="entry name" value="ATPase_AAA_core"/>
</dbReference>
<comment type="similarity">
    <text evidence="1">Belongs to the AAA ATPase family.</text>
</comment>
<dbReference type="SUPFAM" id="SSF52540">
    <property type="entry name" value="P-loop containing nucleoside triphosphate hydrolases"/>
    <property type="match status" value="2"/>
</dbReference>
<dbReference type="RefSeq" id="WP_379958800.1">
    <property type="nucleotide sequence ID" value="NZ_JAUYVI010000006.1"/>
</dbReference>